<gene>
    <name evidence="1" type="ORF">LTR24_001467</name>
</gene>
<name>A0ABR0KKF4_9EURO</name>
<sequence>MSVNYGQTDFLRVSGARDDQTFHPARINQLDQSEVQALIQSNLVFAFVAGRPNQMPQLISTTPIPLKALAIISPVINRALSAHNRNSPGTINNIILPGAGIRAYQEFLLWVQDVIGAGKLVSLRDLTNKPLTCYSELVFIANKLRITYLAAGMRRRVQNLLFCSAERRLSIHPGDVRDAAATLPQGHWLIRMVVNAIAIAEKNAWLHPNFVARLQELYNEVPGLKEGVERRKAEMEQSVDTA</sequence>
<evidence type="ECO:0000313" key="1">
    <source>
        <dbReference type="EMBL" id="KAK5099066.1"/>
    </source>
</evidence>
<reference evidence="1 2" key="1">
    <citation type="submission" date="2023-08" db="EMBL/GenBank/DDBJ databases">
        <title>Black Yeasts Isolated from many extreme environments.</title>
        <authorList>
            <person name="Coleine C."/>
            <person name="Stajich J.E."/>
            <person name="Selbmann L."/>
        </authorList>
    </citation>
    <scope>NUCLEOTIDE SEQUENCE [LARGE SCALE GENOMIC DNA]</scope>
    <source>
        <strain evidence="1 2">CCFEE 5885</strain>
    </source>
</reference>
<dbReference type="Proteomes" id="UP001345013">
    <property type="component" value="Unassembled WGS sequence"/>
</dbReference>
<keyword evidence="2" id="KW-1185">Reference proteome</keyword>
<accession>A0ABR0KKF4</accession>
<comment type="caution">
    <text evidence="1">The sequence shown here is derived from an EMBL/GenBank/DDBJ whole genome shotgun (WGS) entry which is preliminary data.</text>
</comment>
<dbReference type="EMBL" id="JAVRRG010000011">
    <property type="protein sequence ID" value="KAK5099066.1"/>
    <property type="molecule type" value="Genomic_DNA"/>
</dbReference>
<protein>
    <submittedName>
        <fullName evidence="1">Uncharacterized protein</fullName>
    </submittedName>
</protein>
<organism evidence="1 2">
    <name type="scientific">Lithohypha guttulata</name>
    <dbReference type="NCBI Taxonomy" id="1690604"/>
    <lineage>
        <taxon>Eukaryota</taxon>
        <taxon>Fungi</taxon>
        <taxon>Dikarya</taxon>
        <taxon>Ascomycota</taxon>
        <taxon>Pezizomycotina</taxon>
        <taxon>Eurotiomycetes</taxon>
        <taxon>Chaetothyriomycetidae</taxon>
        <taxon>Chaetothyriales</taxon>
        <taxon>Trichomeriaceae</taxon>
        <taxon>Lithohypha</taxon>
    </lineage>
</organism>
<proteinExistence type="predicted"/>
<evidence type="ECO:0000313" key="2">
    <source>
        <dbReference type="Proteomes" id="UP001345013"/>
    </source>
</evidence>